<keyword evidence="4" id="KW-1185">Reference proteome</keyword>
<evidence type="ECO:0000256" key="1">
    <source>
        <dbReference type="SAM" id="MobiDB-lite"/>
    </source>
</evidence>
<name>L7EZF0_STRT8</name>
<proteinExistence type="predicted"/>
<feature type="compositionally biased region" description="Polar residues" evidence="1">
    <location>
        <begin position="26"/>
        <end position="45"/>
    </location>
</feature>
<feature type="chain" id="PRO_5003973094" evidence="2">
    <location>
        <begin position="26"/>
        <end position="160"/>
    </location>
</feature>
<evidence type="ECO:0000313" key="3">
    <source>
        <dbReference type="EMBL" id="ELP64407.1"/>
    </source>
</evidence>
<keyword evidence="2" id="KW-0732">Signal</keyword>
<accession>L7EZF0</accession>
<gene>
    <name evidence="3" type="ORF">STRTUCAR8_04646</name>
</gene>
<dbReference type="EMBL" id="AEJB01000456">
    <property type="protein sequence ID" value="ELP64407.1"/>
    <property type="molecule type" value="Genomic_DNA"/>
</dbReference>
<comment type="caution">
    <text evidence="3">The sequence shown here is derived from an EMBL/GenBank/DDBJ whole genome shotgun (WGS) entry which is preliminary data.</text>
</comment>
<feature type="region of interest" description="Disordered" evidence="1">
    <location>
        <begin position="26"/>
        <end position="62"/>
    </location>
</feature>
<dbReference type="STRING" id="85558.T45_06717"/>
<feature type="signal peptide" evidence="2">
    <location>
        <begin position="1"/>
        <end position="25"/>
    </location>
</feature>
<dbReference type="PATRIC" id="fig|698760.3.peg.6722"/>
<evidence type="ECO:0000256" key="2">
    <source>
        <dbReference type="SAM" id="SignalP"/>
    </source>
</evidence>
<dbReference type="GeneID" id="97406067"/>
<dbReference type="RefSeq" id="WP_006380579.1">
    <property type="nucleotide sequence ID" value="NZ_AEJB01000456.1"/>
</dbReference>
<dbReference type="PROSITE" id="PS51257">
    <property type="entry name" value="PROKAR_LIPOPROTEIN"/>
    <property type="match status" value="1"/>
</dbReference>
<keyword evidence="3" id="KW-0449">Lipoprotein</keyword>
<protein>
    <submittedName>
        <fullName evidence="3">Putative lipoprotein</fullName>
    </submittedName>
</protein>
<evidence type="ECO:0000313" key="4">
    <source>
        <dbReference type="Proteomes" id="UP000010931"/>
    </source>
</evidence>
<reference evidence="3 4" key="1">
    <citation type="journal article" date="2011" name="Plasmid">
        <title>Streptomyces turgidiscabies Car8 contains a modular pathogenicity island that shares virulence genes with other actinobacterial plant pathogens.</title>
        <authorList>
            <person name="Huguet-Tapia J.C."/>
            <person name="Badger J.H."/>
            <person name="Loria R."/>
            <person name="Pettis G.S."/>
        </authorList>
    </citation>
    <scope>NUCLEOTIDE SEQUENCE [LARGE SCALE GENOMIC DNA]</scope>
    <source>
        <strain evidence="3 4">Car8</strain>
    </source>
</reference>
<dbReference type="Proteomes" id="UP000010931">
    <property type="component" value="Unassembled WGS sequence"/>
</dbReference>
<dbReference type="AlphaFoldDB" id="L7EZF0"/>
<sequence>MTTITRAATAAAICAAVLLTGTACSSDGNGPKTSAPVTSKPTASANPAADVEEPNGDTVTEAPKIGRKTIASFANGQFGRVIPVKGGLRKGTLGIALNCEGKGTVTVEVPYRGMTFTEECADGKVAASYNETEVSEADPDASYIHVTGTSGVRWSVSAGQ</sequence>
<organism evidence="3 4">
    <name type="scientific">Streptomyces turgidiscabies (strain Car8)</name>
    <dbReference type="NCBI Taxonomy" id="698760"/>
    <lineage>
        <taxon>Bacteria</taxon>
        <taxon>Bacillati</taxon>
        <taxon>Actinomycetota</taxon>
        <taxon>Actinomycetes</taxon>
        <taxon>Kitasatosporales</taxon>
        <taxon>Streptomycetaceae</taxon>
        <taxon>Streptomyces</taxon>
    </lineage>
</organism>